<sequence>MGAFIDGIGVISGALGIIQFAKDNIPSDPPVGAAIRVKLGLGTKGDTHGIEGDVAATYAWDTNNEYLGKSGGAYIKAGDIHDFTIDQDSGGTRAEYVGVSAAKDAVCISWITVKMHDETEGGAWTGDVGYQCGQHWYHQSESAGSIKKGGDDYIPRCTWLDEDHTNGKPSAAMKFKTTAYGKEVKDTVDKKKGCDFTKWGADNGPITDKPGKRAIKARQAWMDDHLVVSNVTQHSTEELCSSETSWGPDFIGSDGYFCDMSSKTLTPLCSKHNVDGCINLHDDDKAISKRSSVAKRVVNSPHKSYGTVTHWD</sequence>
<keyword evidence="2" id="KW-1185">Reference proteome</keyword>
<reference evidence="1 2" key="1">
    <citation type="journal article" date="2016" name="Genome Biol. Evol.">
        <title>Divergent and convergent evolution of fungal pathogenicity.</title>
        <authorList>
            <person name="Shang Y."/>
            <person name="Xiao G."/>
            <person name="Zheng P."/>
            <person name="Cen K."/>
            <person name="Zhan S."/>
            <person name="Wang C."/>
        </authorList>
    </citation>
    <scope>NUCLEOTIDE SEQUENCE [LARGE SCALE GENOMIC DNA]</scope>
    <source>
        <strain evidence="1 2">RCEF 1005</strain>
    </source>
</reference>
<accession>A0A168GZ98</accession>
<dbReference type="AlphaFoldDB" id="A0A168GZ98"/>
<dbReference type="OrthoDB" id="5365129at2759"/>
<comment type="caution">
    <text evidence="1">The sequence shown here is derived from an EMBL/GenBank/DDBJ whole genome shotgun (WGS) entry which is preliminary data.</text>
</comment>
<dbReference type="EMBL" id="AZHF01000004">
    <property type="protein sequence ID" value="OAA77111.1"/>
    <property type="molecule type" value="Genomic_DNA"/>
</dbReference>
<proteinExistence type="predicted"/>
<gene>
    <name evidence="1" type="ORF">LEL_06795</name>
</gene>
<evidence type="ECO:0000313" key="1">
    <source>
        <dbReference type="EMBL" id="OAA77111.1"/>
    </source>
</evidence>
<evidence type="ECO:0000313" key="2">
    <source>
        <dbReference type="Proteomes" id="UP000076881"/>
    </source>
</evidence>
<organism evidence="1 2">
    <name type="scientific">Akanthomyces lecanii RCEF 1005</name>
    <dbReference type="NCBI Taxonomy" id="1081108"/>
    <lineage>
        <taxon>Eukaryota</taxon>
        <taxon>Fungi</taxon>
        <taxon>Dikarya</taxon>
        <taxon>Ascomycota</taxon>
        <taxon>Pezizomycotina</taxon>
        <taxon>Sordariomycetes</taxon>
        <taxon>Hypocreomycetidae</taxon>
        <taxon>Hypocreales</taxon>
        <taxon>Cordycipitaceae</taxon>
        <taxon>Akanthomyces</taxon>
        <taxon>Cordyceps confragosa</taxon>
    </lineage>
</organism>
<dbReference type="Proteomes" id="UP000076881">
    <property type="component" value="Unassembled WGS sequence"/>
</dbReference>
<dbReference type="STRING" id="1081108.A0A168GZ98"/>
<protein>
    <submittedName>
        <fullName evidence="1">Uncharacterized protein</fullName>
    </submittedName>
</protein>
<name>A0A168GZ98_CORDF</name>